<organism evidence="2 3">
    <name type="scientific">Pseudomonas antarctica</name>
    <dbReference type="NCBI Taxonomy" id="219572"/>
    <lineage>
        <taxon>Bacteria</taxon>
        <taxon>Pseudomonadati</taxon>
        <taxon>Pseudomonadota</taxon>
        <taxon>Gammaproteobacteria</taxon>
        <taxon>Pseudomonadales</taxon>
        <taxon>Pseudomonadaceae</taxon>
        <taxon>Pseudomonas</taxon>
    </lineage>
</organism>
<evidence type="ECO:0000256" key="1">
    <source>
        <dbReference type="SAM" id="MobiDB-lite"/>
    </source>
</evidence>
<comment type="caution">
    <text evidence="2">The sequence shown here is derived from an EMBL/GenBank/DDBJ whole genome shotgun (WGS) entry which is preliminary data.</text>
</comment>
<gene>
    <name evidence="2" type="ORF">PSAN_44210</name>
</gene>
<protein>
    <recommendedName>
        <fullName evidence="4">Short chain dehydrogenase</fullName>
    </recommendedName>
</protein>
<sequence length="79" mass="8051">MSAPVILITGGSRGVGAANDVKAAGRRAGPVRSDQRLHPHGPRRPARSSGAGGSVAKTDLLDIGMVVMALVLKQRQAGK</sequence>
<keyword evidence="3" id="KW-1185">Reference proteome</keyword>
<accession>A0ABQ6ZSW3</accession>
<evidence type="ECO:0008006" key="4">
    <source>
        <dbReference type="Google" id="ProtNLM"/>
    </source>
</evidence>
<dbReference type="Proteomes" id="UP000748067">
    <property type="component" value="Unassembled WGS sequence"/>
</dbReference>
<dbReference type="RefSeq" id="WP_130908950.1">
    <property type="nucleotide sequence ID" value="NZ_JXDI01000002.1"/>
</dbReference>
<reference evidence="2 3" key="1">
    <citation type="submission" date="2015-01" db="EMBL/GenBank/DDBJ databases">
        <title>Genome Sequence of Pseudomonas antarctica CMS 35.</title>
        <authorList>
            <person name="Voget S."/>
            <person name="Chow J."/>
            <person name="Daniel R."/>
            <person name="Streit W."/>
        </authorList>
    </citation>
    <scope>NUCLEOTIDE SEQUENCE [LARGE SCALE GENOMIC DNA]</scope>
    <source>
        <strain evidence="2 3">CMS 35</strain>
    </source>
</reference>
<dbReference type="EMBL" id="JXDI01000002">
    <property type="protein sequence ID" value="KAF2407492.1"/>
    <property type="molecule type" value="Genomic_DNA"/>
</dbReference>
<name>A0ABQ6ZSW3_9PSED</name>
<evidence type="ECO:0000313" key="3">
    <source>
        <dbReference type="Proteomes" id="UP000748067"/>
    </source>
</evidence>
<feature type="region of interest" description="Disordered" evidence="1">
    <location>
        <begin position="1"/>
        <end position="54"/>
    </location>
</feature>
<evidence type="ECO:0000313" key="2">
    <source>
        <dbReference type="EMBL" id="KAF2407492.1"/>
    </source>
</evidence>
<proteinExistence type="predicted"/>